<dbReference type="STRING" id="268407.PWYN_03005"/>
<keyword evidence="3" id="KW-1185">Reference proteome</keyword>
<evidence type="ECO:0000313" key="2">
    <source>
        <dbReference type="EMBL" id="KGE21113.1"/>
    </source>
</evidence>
<dbReference type="EMBL" id="JQCR01000001">
    <property type="protein sequence ID" value="KGE21113.1"/>
    <property type="molecule type" value="Genomic_DNA"/>
</dbReference>
<gene>
    <name evidence="2" type="ORF">PWYN_03005</name>
    <name evidence="1" type="ORF">PWYN_15715</name>
</gene>
<name>A0A098MGF2_9BACL</name>
<protein>
    <submittedName>
        <fullName evidence="2">Uncharacterized protein</fullName>
    </submittedName>
</protein>
<accession>A0A098MGF2</accession>
<evidence type="ECO:0000313" key="3">
    <source>
        <dbReference type="Proteomes" id="UP000029734"/>
    </source>
</evidence>
<proteinExistence type="predicted"/>
<organism evidence="2 3">
    <name type="scientific">Paenibacillus wynnii</name>
    <dbReference type="NCBI Taxonomy" id="268407"/>
    <lineage>
        <taxon>Bacteria</taxon>
        <taxon>Bacillati</taxon>
        <taxon>Bacillota</taxon>
        <taxon>Bacilli</taxon>
        <taxon>Bacillales</taxon>
        <taxon>Paenibacillaceae</taxon>
        <taxon>Paenibacillus</taxon>
    </lineage>
</organism>
<dbReference type="RefSeq" id="WP_036648082.1">
    <property type="nucleotide sequence ID" value="NZ_JQCR01000001.1"/>
</dbReference>
<comment type="caution">
    <text evidence="2">The sequence shown here is derived from an EMBL/GenBank/DDBJ whole genome shotgun (WGS) entry which is preliminary data.</text>
</comment>
<dbReference type="eggNOG" id="ENOG5032WPK">
    <property type="taxonomic scope" value="Bacteria"/>
</dbReference>
<evidence type="ECO:0000313" key="1">
    <source>
        <dbReference type="EMBL" id="KGE20627.1"/>
    </source>
</evidence>
<dbReference type="AlphaFoldDB" id="A0A098MGF2"/>
<reference evidence="2 3" key="2">
    <citation type="submission" date="2014-10" db="EMBL/GenBank/DDBJ databases">
        <title>Comparative genomics of the Paenibacillus odorifer group.</title>
        <authorList>
            <person name="Tsai Y.-C."/>
            <person name="Martin N."/>
            <person name="Korlach J."/>
            <person name="Wiedmann M."/>
        </authorList>
    </citation>
    <scope>NUCLEOTIDE SEQUENCE [LARGE SCALE GENOMIC DNA]</scope>
    <source>
        <strain evidence="2 3">DSM 18334</strain>
    </source>
</reference>
<dbReference type="OrthoDB" id="2454603at2"/>
<reference evidence="2 3" key="1">
    <citation type="submission" date="2014-08" db="EMBL/GenBank/DDBJ databases">
        <authorList>
            <person name="den Bakker H.C."/>
        </authorList>
    </citation>
    <scope>NUCLEOTIDE SEQUENCE [LARGE SCALE GENOMIC DNA]</scope>
    <source>
        <strain evidence="2 3">DSM 18334</strain>
    </source>
</reference>
<dbReference type="EMBL" id="JQCR01000002">
    <property type="protein sequence ID" value="KGE20627.1"/>
    <property type="molecule type" value="Genomic_DNA"/>
</dbReference>
<sequence>MMTNMKPTIKEALKTLGYPVTTDYPESMPSLPSITFYEATNQDANASDDEAAEAYIEFYIQVWGNGTEQIEPLSQGVDELMKGMGFWRTFGTDDLSGEVKRKILRYTIMKEA</sequence>
<dbReference type="Proteomes" id="UP000029734">
    <property type="component" value="Unassembled WGS sequence"/>
</dbReference>